<protein>
    <recommendedName>
        <fullName evidence="6">Aspartyl/asparaginy/proline hydroxylase domain-containing protein</fullName>
    </recommendedName>
</protein>
<feature type="domain" description="Aspartyl/asparaginy/proline hydroxylase" evidence="2">
    <location>
        <begin position="79"/>
        <end position="167"/>
    </location>
</feature>
<dbReference type="AlphaFoldDB" id="A0A6C7EB66"/>
<feature type="domain" description="Conserved hypothetical protein CHP03032" evidence="3">
    <location>
        <begin position="663"/>
        <end position="976"/>
    </location>
</feature>
<dbReference type="KEGG" id="aym:YM304_36730"/>
<evidence type="ECO:0000313" key="5">
    <source>
        <dbReference type="Proteomes" id="UP000011863"/>
    </source>
</evidence>
<organism evidence="4 5">
    <name type="scientific">Ilumatobacter coccineus (strain NBRC 103263 / KCTC 29153 / YM16-304)</name>
    <dbReference type="NCBI Taxonomy" id="1313172"/>
    <lineage>
        <taxon>Bacteria</taxon>
        <taxon>Bacillati</taxon>
        <taxon>Actinomycetota</taxon>
        <taxon>Acidimicrobiia</taxon>
        <taxon>Acidimicrobiales</taxon>
        <taxon>Ilumatobacteraceae</taxon>
        <taxon>Ilumatobacter</taxon>
    </lineage>
</organism>
<name>A0A6C7EB66_ILUCY</name>
<dbReference type="SUPFAM" id="SSF52540">
    <property type="entry name" value="P-loop containing nucleoside triphosphate hydrolases"/>
    <property type="match status" value="1"/>
</dbReference>
<evidence type="ECO:0000313" key="4">
    <source>
        <dbReference type="EMBL" id="BAN03987.1"/>
    </source>
</evidence>
<dbReference type="Pfam" id="PF05118">
    <property type="entry name" value="Asp_Arg_Hydrox"/>
    <property type="match status" value="1"/>
</dbReference>
<dbReference type="Pfam" id="PF13469">
    <property type="entry name" value="Sulfotransfer_3"/>
    <property type="match status" value="1"/>
</dbReference>
<feature type="compositionally biased region" description="Low complexity" evidence="1">
    <location>
        <begin position="616"/>
        <end position="639"/>
    </location>
</feature>
<dbReference type="InterPro" id="IPR027417">
    <property type="entry name" value="P-loop_NTPase"/>
</dbReference>
<proteinExistence type="predicted"/>
<dbReference type="InterPro" id="IPR017481">
    <property type="entry name" value="CHP03032"/>
</dbReference>
<dbReference type="SUPFAM" id="SSF51197">
    <property type="entry name" value="Clavaminate synthase-like"/>
    <property type="match status" value="1"/>
</dbReference>
<dbReference type="Proteomes" id="UP000011863">
    <property type="component" value="Chromosome"/>
</dbReference>
<dbReference type="InterPro" id="IPR007803">
    <property type="entry name" value="Asp/Arg/Pro-Hydrxlase"/>
</dbReference>
<dbReference type="SUPFAM" id="SSF63825">
    <property type="entry name" value="YWTD domain"/>
    <property type="match status" value="1"/>
</dbReference>
<gene>
    <name evidence="4" type="ORF">YM304_36730</name>
</gene>
<keyword evidence="5" id="KW-1185">Reference proteome</keyword>
<dbReference type="EMBL" id="AP012057">
    <property type="protein sequence ID" value="BAN03987.1"/>
    <property type="molecule type" value="Genomic_DNA"/>
</dbReference>
<reference evidence="4 5" key="1">
    <citation type="journal article" date="2013" name="Int. J. Syst. Evol. Microbiol.">
        <title>Ilumatobacter nonamiense sp. nov. and Ilumatobacter coccineum sp. nov., isolated from seashore sand.</title>
        <authorList>
            <person name="Matsumoto A."/>
            <person name="Kasai H."/>
            <person name="Matsuo Y."/>
            <person name="Shizuri Y."/>
            <person name="Ichikawa N."/>
            <person name="Fujita N."/>
            <person name="Omura S."/>
            <person name="Takahashi Y."/>
        </authorList>
    </citation>
    <scope>NUCLEOTIDE SEQUENCE [LARGE SCALE GENOMIC DNA]</scope>
    <source>
        <strain evidence="5">NBRC 103263 / KCTC 29153 / YM16-304</strain>
    </source>
</reference>
<accession>A0A6C7EB66</accession>
<dbReference type="OrthoDB" id="2633250at2"/>
<feature type="compositionally biased region" description="Basic and acidic residues" evidence="1">
    <location>
        <begin position="320"/>
        <end position="340"/>
    </location>
</feature>
<evidence type="ECO:0000259" key="3">
    <source>
        <dbReference type="Pfam" id="PF16261"/>
    </source>
</evidence>
<dbReference type="InterPro" id="IPR027443">
    <property type="entry name" value="IPNS-like_sf"/>
</dbReference>
<dbReference type="NCBIfam" id="TIGR03032">
    <property type="entry name" value="TIGR03032 family protein"/>
    <property type="match status" value="1"/>
</dbReference>
<dbReference type="Gene3D" id="2.60.120.330">
    <property type="entry name" value="B-lactam Antibiotic, Isopenicillin N Synthase, Chain"/>
    <property type="match status" value="1"/>
</dbReference>
<dbReference type="RefSeq" id="WP_015443234.1">
    <property type="nucleotide sequence ID" value="NC_020520.1"/>
</dbReference>
<evidence type="ECO:0000256" key="1">
    <source>
        <dbReference type="SAM" id="MobiDB-lite"/>
    </source>
</evidence>
<evidence type="ECO:0008006" key="6">
    <source>
        <dbReference type="Google" id="ProtNLM"/>
    </source>
</evidence>
<evidence type="ECO:0000259" key="2">
    <source>
        <dbReference type="Pfam" id="PF05118"/>
    </source>
</evidence>
<dbReference type="Gene3D" id="3.40.50.300">
    <property type="entry name" value="P-loop containing nucleotide triphosphate hydrolases"/>
    <property type="match status" value="1"/>
</dbReference>
<feature type="region of interest" description="Disordered" evidence="1">
    <location>
        <begin position="320"/>
        <end position="343"/>
    </location>
</feature>
<feature type="region of interest" description="Disordered" evidence="1">
    <location>
        <begin position="603"/>
        <end position="641"/>
    </location>
</feature>
<sequence>MQLTEPFIRLPFAFDVEKLREEVEALPEDAWRRHPTGHKGNTAVSLVSVGGDHTDDSIGGQQATTGWLQPDSYLAQTIASFGVPVGRTRLMRIDPGGEATPHFDVHLYWFDRVRIHVPIITTPDVEFQCGDASVHMAAGESWVFDTFRRHNVLNPGGSHRVHLVIDTVGTPALWEMIRNGAGATNVDAKTLPYEEGRTPLILPESFNIAPVMPPAQMQAIWARLSEHVPTDGAGVAIRAEVDQFIETWQTLWALHGSTPSAAGYRAEVDRFVAALRALPDAVIEYNHSSAATTIGTLLAASALAAGPDKETAASPPVVKVHETPVPDASNDEKGDPRFDRPVIIVSPPRAGSTLLFETLAKAPNLFTIGRESHMLIESIPGLRPSDNDWHSNELTAEHATPPVVEALRDAFWNDLRDRNEQPPPMEGTGLRFLEKTPKNALRIEFLDRVFPDARYIYLSRPPRAEISSMIDAWRSGGFATYPDLPNWEGIPWSLLLIPGWQDLIGKSVQEICAKQWEYTTNKILDDLDRVAPGRWTVANYHRLTGDPNAEIARLCRFAELPWDDPLDGPLPLSRHTLTPPAPDKWRRNTTELHEVLGTVKETADRANAVSGGPGPGATAAPRTAAPKRAAAAAPKAPAGDEVETNAAIDAGQHPMGSVHTSSVPELLGKTGLSLLMSTYQSGKMVTLREMDGVLNTHFTPFPRPMGIAWRPGGGANRGTGALAIGTRDEIWTYRDQPAVAQKIEPKGTYGSCYVMRNRHVTGDIAIHEQAYDREGELWVVNTRFSCLSTIDAEHSFVPRWTPPWISGLGPEDRCHLNGMAMRDGKPKYVSMFSESDQPQGWRDTKAFGGLVMDIESNEILTSGLCMPHSPRWYRDQLFILESGKGTLSRVDLDSGETETITKLPGFTRGLAFIGRYAIVGLSQVRESVFAGIPLTQTNEPRHSGVWIVDLDTAKIVGFVRFDGLVQEVFDLQVIVGAGGAVDESGKPSGRHVHLMELENELHNKSFVVPTEALATASSD</sequence>
<dbReference type="Pfam" id="PF16261">
    <property type="entry name" value="DUF4915"/>
    <property type="match status" value="1"/>
</dbReference>